<keyword evidence="2" id="KW-1185">Reference proteome</keyword>
<sequence length="175" mass="20191">MDPTPREMAYQGWPVLSQNPAMYKRWDTYFEWVARYDDVFGLGTTKDQVRAAWETVMADLRRAPRGHVGPYEFILSTFDTMYSEGGWLNFTRAISDFVRRGHDTRLKSVVLNLGSPGNDNFLSIFNAVSCTDSPWPADKETWERDAAEHVAWYPNFAVWYNSWCNAACQNWPVAA</sequence>
<accession>A0A9X2G7H2</accession>
<gene>
    <name evidence="1" type="ORF">HD597_000696</name>
</gene>
<organism evidence="1 2">
    <name type="scientific">Nonomuraea thailandensis</name>
    <dbReference type="NCBI Taxonomy" id="1188745"/>
    <lineage>
        <taxon>Bacteria</taxon>
        <taxon>Bacillati</taxon>
        <taxon>Actinomycetota</taxon>
        <taxon>Actinomycetes</taxon>
        <taxon>Streptosporangiales</taxon>
        <taxon>Streptosporangiaceae</taxon>
        <taxon>Nonomuraea</taxon>
    </lineage>
</organism>
<dbReference type="EMBL" id="JAMZEB010000001">
    <property type="protein sequence ID" value="MCP2353676.1"/>
    <property type="molecule type" value="Genomic_DNA"/>
</dbReference>
<proteinExistence type="predicted"/>
<dbReference type="Proteomes" id="UP001139648">
    <property type="component" value="Unassembled WGS sequence"/>
</dbReference>
<evidence type="ECO:0000313" key="1">
    <source>
        <dbReference type="EMBL" id="MCP2353676.1"/>
    </source>
</evidence>
<protein>
    <submittedName>
        <fullName evidence="1">Uncharacterized protein</fullName>
    </submittedName>
</protein>
<dbReference type="AlphaFoldDB" id="A0A9X2G7H2"/>
<name>A0A9X2G7H2_9ACTN</name>
<evidence type="ECO:0000313" key="2">
    <source>
        <dbReference type="Proteomes" id="UP001139648"/>
    </source>
</evidence>
<dbReference type="RefSeq" id="WP_253740200.1">
    <property type="nucleotide sequence ID" value="NZ_BAABKA010000074.1"/>
</dbReference>
<reference evidence="1" key="1">
    <citation type="submission" date="2022-06" db="EMBL/GenBank/DDBJ databases">
        <title>Sequencing the genomes of 1000 actinobacteria strains.</title>
        <authorList>
            <person name="Klenk H.-P."/>
        </authorList>
    </citation>
    <scope>NUCLEOTIDE SEQUENCE</scope>
    <source>
        <strain evidence="1">DSM 46694</strain>
    </source>
</reference>
<comment type="caution">
    <text evidence="1">The sequence shown here is derived from an EMBL/GenBank/DDBJ whole genome shotgun (WGS) entry which is preliminary data.</text>
</comment>